<protein>
    <submittedName>
        <fullName evidence="3">Uncharacterized protein</fullName>
    </submittedName>
</protein>
<dbReference type="PANTHER" id="PTHR33248">
    <property type="entry name" value="ZINC ION-BINDING PROTEIN"/>
    <property type="match status" value="1"/>
</dbReference>
<dbReference type="EMBL" id="JAAMPC010000006">
    <property type="protein sequence ID" value="KAG2306277.1"/>
    <property type="molecule type" value="Genomic_DNA"/>
</dbReference>
<reference evidence="3 4" key="1">
    <citation type="submission" date="2020-02" db="EMBL/GenBank/DDBJ databases">
        <authorList>
            <person name="Ma Q."/>
            <person name="Huang Y."/>
            <person name="Song X."/>
            <person name="Pei D."/>
        </authorList>
    </citation>
    <scope>NUCLEOTIDE SEQUENCE [LARGE SCALE GENOMIC DNA]</scope>
    <source>
        <strain evidence="3">Sxm20200214</strain>
        <tissue evidence="3">Leaf</tissue>
    </source>
</reference>
<evidence type="ECO:0000256" key="2">
    <source>
        <dbReference type="SAM" id="SignalP"/>
    </source>
</evidence>
<sequence>MLTLINMYWLILFGGTKRLCFWNYLHEESIFGMGDTGRGFPTYCRCSARVSRHTSHTRTNLGRLFHSFPLWMRYNNRFHLFKWTDESMVEEIEDMKQKMEELETASLTTEKSLQVCEYEIETATLQTRTCFSVVRSYEKELRGLEKDIKDVKMELKSLKNMTVCVVVLGLFYRFFM</sequence>
<feature type="coiled-coil region" evidence="1">
    <location>
        <begin position="85"/>
        <end position="161"/>
    </location>
</feature>
<evidence type="ECO:0000313" key="3">
    <source>
        <dbReference type="EMBL" id="KAG2306277.1"/>
    </source>
</evidence>
<feature type="signal peptide" evidence="2">
    <location>
        <begin position="1"/>
        <end position="18"/>
    </location>
</feature>
<comment type="caution">
    <text evidence="3">The sequence shown here is derived from an EMBL/GenBank/DDBJ whole genome shotgun (WGS) entry which is preliminary data.</text>
</comment>
<dbReference type="Proteomes" id="UP000886595">
    <property type="component" value="Unassembled WGS sequence"/>
</dbReference>
<organism evidence="3 4">
    <name type="scientific">Brassica carinata</name>
    <name type="common">Ethiopian mustard</name>
    <name type="synonym">Abyssinian cabbage</name>
    <dbReference type="NCBI Taxonomy" id="52824"/>
    <lineage>
        <taxon>Eukaryota</taxon>
        <taxon>Viridiplantae</taxon>
        <taxon>Streptophyta</taxon>
        <taxon>Embryophyta</taxon>
        <taxon>Tracheophyta</taxon>
        <taxon>Spermatophyta</taxon>
        <taxon>Magnoliopsida</taxon>
        <taxon>eudicotyledons</taxon>
        <taxon>Gunneridae</taxon>
        <taxon>Pentapetalae</taxon>
        <taxon>rosids</taxon>
        <taxon>malvids</taxon>
        <taxon>Brassicales</taxon>
        <taxon>Brassicaceae</taxon>
        <taxon>Brassiceae</taxon>
        <taxon>Brassica</taxon>
    </lineage>
</organism>
<dbReference type="OrthoDB" id="1103794at2759"/>
<keyword evidence="2" id="KW-0732">Signal</keyword>
<feature type="chain" id="PRO_5036458909" evidence="2">
    <location>
        <begin position="19"/>
        <end position="176"/>
    </location>
</feature>
<evidence type="ECO:0000313" key="4">
    <source>
        <dbReference type="Proteomes" id="UP000886595"/>
    </source>
</evidence>
<proteinExistence type="predicted"/>
<dbReference type="AlphaFoldDB" id="A0A8X7SHA3"/>
<evidence type="ECO:0000256" key="1">
    <source>
        <dbReference type="SAM" id="Coils"/>
    </source>
</evidence>
<accession>A0A8X7SHA3</accession>
<keyword evidence="1" id="KW-0175">Coiled coil</keyword>
<name>A0A8X7SHA3_BRACI</name>
<keyword evidence="4" id="KW-1185">Reference proteome</keyword>
<gene>
    <name evidence="3" type="ORF">Bca52824_026025</name>
</gene>